<comment type="caution">
    <text evidence="5">The sequence shown here is derived from an EMBL/GenBank/DDBJ whole genome shotgun (WGS) entry which is preliminary data.</text>
</comment>
<dbReference type="PANTHER" id="PTHR33204">
    <property type="entry name" value="TRANSCRIPTIONAL REGULATOR, MARR FAMILY"/>
    <property type="match status" value="1"/>
</dbReference>
<dbReference type="Proteomes" id="UP000677244">
    <property type="component" value="Unassembled WGS sequence"/>
</dbReference>
<evidence type="ECO:0000313" key="5">
    <source>
        <dbReference type="EMBL" id="MBO9202873.1"/>
    </source>
</evidence>
<evidence type="ECO:0000256" key="1">
    <source>
        <dbReference type="ARBA" id="ARBA00023015"/>
    </source>
</evidence>
<reference evidence="5 6" key="1">
    <citation type="submission" date="2021-03" db="EMBL/GenBank/DDBJ databases">
        <title>Assistant Professor.</title>
        <authorList>
            <person name="Huq M.A."/>
        </authorList>
    </citation>
    <scope>NUCLEOTIDE SEQUENCE [LARGE SCALE GENOMIC DNA]</scope>
    <source>
        <strain evidence="5 6">MAH-29</strain>
    </source>
</reference>
<protein>
    <submittedName>
        <fullName evidence="5">Helix-turn-helix transcriptional regulator</fullName>
    </submittedName>
</protein>
<dbReference type="InterPro" id="IPR036388">
    <property type="entry name" value="WH-like_DNA-bd_sf"/>
</dbReference>
<evidence type="ECO:0000256" key="3">
    <source>
        <dbReference type="ARBA" id="ARBA00023163"/>
    </source>
</evidence>
<dbReference type="PROSITE" id="PS51118">
    <property type="entry name" value="HTH_HXLR"/>
    <property type="match status" value="1"/>
</dbReference>
<name>A0ABS3YYR0_9BACT</name>
<evidence type="ECO:0000259" key="4">
    <source>
        <dbReference type="PROSITE" id="PS51118"/>
    </source>
</evidence>
<keyword evidence="1" id="KW-0805">Transcription regulation</keyword>
<dbReference type="Gene3D" id="1.10.10.10">
    <property type="entry name" value="Winged helix-like DNA-binding domain superfamily/Winged helix DNA-binding domain"/>
    <property type="match status" value="1"/>
</dbReference>
<keyword evidence="6" id="KW-1185">Reference proteome</keyword>
<sequence length="120" mass="13776">MAAERKVSSTNYRNQSFLVNKCSLNELLDLVSKRWVSEVLFCIEEGNNRFKSIKEELQFISDTVLADRLKLLEKYDLVNKVTFNVMPVRVEYSLTENGKTLCGLLETLCNFSDSLPAMNN</sequence>
<feature type="domain" description="HTH hxlR-type" evidence="4">
    <location>
        <begin position="22"/>
        <end position="120"/>
    </location>
</feature>
<keyword evidence="3" id="KW-0804">Transcription</keyword>
<dbReference type="EMBL" id="JAGHKO010000005">
    <property type="protein sequence ID" value="MBO9202873.1"/>
    <property type="molecule type" value="Genomic_DNA"/>
</dbReference>
<dbReference type="SUPFAM" id="SSF46785">
    <property type="entry name" value="Winged helix' DNA-binding domain"/>
    <property type="match status" value="1"/>
</dbReference>
<dbReference type="InterPro" id="IPR036390">
    <property type="entry name" value="WH_DNA-bd_sf"/>
</dbReference>
<dbReference type="InterPro" id="IPR002577">
    <property type="entry name" value="HTH_HxlR"/>
</dbReference>
<dbReference type="Pfam" id="PF01638">
    <property type="entry name" value="HxlR"/>
    <property type="match status" value="1"/>
</dbReference>
<gene>
    <name evidence="5" type="ORF">J7I42_21465</name>
</gene>
<evidence type="ECO:0000256" key="2">
    <source>
        <dbReference type="ARBA" id="ARBA00023125"/>
    </source>
</evidence>
<evidence type="ECO:0000313" key="6">
    <source>
        <dbReference type="Proteomes" id="UP000677244"/>
    </source>
</evidence>
<keyword evidence="2" id="KW-0238">DNA-binding</keyword>
<dbReference type="RefSeq" id="WP_209140927.1">
    <property type="nucleotide sequence ID" value="NZ_JAGHKO010000005.1"/>
</dbReference>
<dbReference type="PANTHER" id="PTHR33204:SF18">
    <property type="entry name" value="TRANSCRIPTIONAL REGULATORY PROTEIN"/>
    <property type="match status" value="1"/>
</dbReference>
<proteinExistence type="predicted"/>
<accession>A0ABS3YYR0</accession>
<organism evidence="5 6">
    <name type="scientific">Niastella soli</name>
    <dbReference type="NCBI Taxonomy" id="2821487"/>
    <lineage>
        <taxon>Bacteria</taxon>
        <taxon>Pseudomonadati</taxon>
        <taxon>Bacteroidota</taxon>
        <taxon>Chitinophagia</taxon>
        <taxon>Chitinophagales</taxon>
        <taxon>Chitinophagaceae</taxon>
        <taxon>Niastella</taxon>
    </lineage>
</organism>